<accession>A0A7Z0HXE2</accession>
<dbReference type="InterPro" id="IPR052516">
    <property type="entry name" value="N-heterocyclic_Hydroxylase"/>
</dbReference>
<dbReference type="InterPro" id="IPR006311">
    <property type="entry name" value="TAT_signal"/>
</dbReference>
<dbReference type="Pfam" id="PF02738">
    <property type="entry name" value="MoCoBD_1"/>
    <property type="match status" value="1"/>
</dbReference>
<organism evidence="2 3">
    <name type="scientific">Rhabdonatronobacter sediminivivens</name>
    <dbReference type="NCBI Taxonomy" id="2743469"/>
    <lineage>
        <taxon>Bacteria</taxon>
        <taxon>Pseudomonadati</taxon>
        <taxon>Pseudomonadota</taxon>
        <taxon>Alphaproteobacteria</taxon>
        <taxon>Rhodobacterales</taxon>
        <taxon>Paracoccaceae</taxon>
        <taxon>Rhabdonatronobacter</taxon>
    </lineage>
</organism>
<dbReference type="SMART" id="SM01008">
    <property type="entry name" value="Ald_Xan_dh_C"/>
    <property type="match status" value="1"/>
</dbReference>
<evidence type="ECO:0000313" key="2">
    <source>
        <dbReference type="EMBL" id="NYS24073.1"/>
    </source>
</evidence>
<dbReference type="Gene3D" id="3.30.365.10">
    <property type="entry name" value="Aldehyde oxidase/xanthine dehydrogenase, molybdopterin binding domain"/>
    <property type="match status" value="4"/>
</dbReference>
<feature type="domain" description="Aldehyde oxidase/xanthine dehydrogenase a/b hammerhead" evidence="1">
    <location>
        <begin position="242"/>
        <end position="320"/>
    </location>
</feature>
<dbReference type="GO" id="GO:0016491">
    <property type="term" value="F:oxidoreductase activity"/>
    <property type="evidence" value="ECO:0007669"/>
    <property type="project" value="InterPro"/>
</dbReference>
<dbReference type="PROSITE" id="PS51318">
    <property type="entry name" value="TAT"/>
    <property type="match status" value="1"/>
</dbReference>
<dbReference type="SUPFAM" id="SSF56003">
    <property type="entry name" value="Molybdenum cofactor-binding domain"/>
    <property type="match status" value="2"/>
</dbReference>
<protein>
    <submittedName>
        <fullName evidence="2">Xanthine dehydrogenase family protein molybdopterin-binding subunit</fullName>
    </submittedName>
</protein>
<gene>
    <name evidence="2" type="ORF">HUK65_03640</name>
</gene>
<evidence type="ECO:0000259" key="1">
    <source>
        <dbReference type="SMART" id="SM01008"/>
    </source>
</evidence>
<dbReference type="Pfam" id="PF20256">
    <property type="entry name" value="MoCoBD_2"/>
    <property type="match status" value="1"/>
</dbReference>
<dbReference type="AlphaFoldDB" id="A0A7Z0HXE2"/>
<dbReference type="PANTHER" id="PTHR47495">
    <property type="entry name" value="ALDEHYDE DEHYDROGENASE"/>
    <property type="match status" value="1"/>
</dbReference>
<dbReference type="PIRSF" id="PIRSF036389">
    <property type="entry name" value="IOR_B"/>
    <property type="match status" value="1"/>
</dbReference>
<dbReference type="InterPro" id="IPR046867">
    <property type="entry name" value="AldOxase/xan_DH_MoCoBD2"/>
</dbReference>
<reference evidence="2 3" key="1">
    <citation type="journal article" date="2000" name="Arch. Microbiol.">
        <title>Rhodobaca bogoriensis gen. nov. and sp. nov., an alkaliphilic purple nonsulfur bacterium from African Rift Valley soda lakes.</title>
        <authorList>
            <person name="Milford A.D."/>
            <person name="Achenbach L.A."/>
            <person name="Jung D.O."/>
            <person name="Madigan M.T."/>
        </authorList>
    </citation>
    <scope>NUCLEOTIDE SEQUENCE [LARGE SCALE GENOMIC DNA]</scope>
    <source>
        <strain evidence="2 3">2376</strain>
    </source>
</reference>
<keyword evidence="3" id="KW-1185">Reference proteome</keyword>
<dbReference type="InterPro" id="IPR008274">
    <property type="entry name" value="AldOxase/xan_DH_MoCoBD1"/>
</dbReference>
<dbReference type="PANTHER" id="PTHR47495:SF2">
    <property type="entry name" value="ALDEHYDE DEHYDROGENASE"/>
    <property type="match status" value="1"/>
</dbReference>
<evidence type="ECO:0000313" key="3">
    <source>
        <dbReference type="Proteomes" id="UP000529417"/>
    </source>
</evidence>
<sequence length="751" mass="80372">MTKSKKGSKLGRITRRTLLVGAVAVAGGAAFGIWQVRRPVDNPLAPESGATLNPYLIIDGDAITIITPRAEMGQGIHTTLAALVAEELDVDWAQVRHWHGPPSAAYYNGALMHGALPVADYAMKGWQIALAETLGAASKVLGLQVTGGSTSTVDAYERMRLAGAGAREALKAVAADRLGVEVAQLRTEAGQVLAPDGTKLPYGELAAEAATRPVPQPALRDPSQWRLLGRSLPRLDMVAKVTGTAEFGTDIKLPGLHCAALRLCPYPGGRVAGFNPDPALAVPGVAHVIDLEDGIGVVARNTWAAMQGAQALEVDWQRGDLPDSIEAMFDRIAEAFDDRRNSRMRNDGDPERAISDASEALELEYRAPFLHHATMEPMSATALLEEGHLTLWCGNQAPRLHQERAARAAGITPEEVTLHSTYMGGGFGRRAESDFTHYAAKLAAALPGTPIRLTYSREEDMAHGFLRPAAIARMRGAVADGRAVAFDAQVAASSVSHQAIARMTGRRMGGPDKGHVEGLFDQPYAIPNYRVRGYLADLDVPVGFWRAVGNSQNAFFHECFIDELAHAAGADPLAFRLAHMRDEHAPSAQVLEAVAEMSDWGNPPEGRAQGVAFCHSFGTPTAQVVELARENGSLRITRAWIACDPGRVLDPGIVRAQMESGLIYGLSAAVTGQITFADGMVEQRNFPDYDALRMDSVPEISVRILENNPHMGGVGEPGTPPAAPALANAVFALTGERVRTLPLSLQFDFRV</sequence>
<proteinExistence type="predicted"/>
<comment type="caution">
    <text evidence="2">The sequence shown here is derived from an EMBL/GenBank/DDBJ whole genome shotgun (WGS) entry which is preliminary data.</text>
</comment>
<dbReference type="Gene3D" id="3.90.1170.50">
    <property type="entry name" value="Aldehyde oxidase/xanthine dehydrogenase, a/b hammerhead"/>
    <property type="match status" value="1"/>
</dbReference>
<dbReference type="InterPro" id="IPR000674">
    <property type="entry name" value="Ald_Oxase/Xan_DH_a/b"/>
</dbReference>
<dbReference type="InterPro" id="IPR037165">
    <property type="entry name" value="AldOxase/xan_DH_Mopterin-bd_sf"/>
</dbReference>
<name>A0A7Z0HXE2_9RHOB</name>
<dbReference type="EMBL" id="JACBXS010000005">
    <property type="protein sequence ID" value="NYS24073.1"/>
    <property type="molecule type" value="Genomic_DNA"/>
</dbReference>
<dbReference type="InterPro" id="IPR012368">
    <property type="entry name" value="OxRdtase_Mopterin-bd_su_IorB"/>
</dbReference>
<dbReference type="RefSeq" id="WP_179904773.1">
    <property type="nucleotide sequence ID" value="NZ_JACBXS010000005.1"/>
</dbReference>
<dbReference type="Proteomes" id="UP000529417">
    <property type="component" value="Unassembled WGS sequence"/>
</dbReference>